<dbReference type="PROSITE" id="PS51257">
    <property type="entry name" value="PROKAR_LIPOPROTEIN"/>
    <property type="match status" value="1"/>
</dbReference>
<reference evidence="3 4" key="1">
    <citation type="submission" date="2020-03" db="EMBL/GenBank/DDBJ databases">
        <title>Metabolic flexibility allows generalist bacteria to become dominant in a frequently disturbed ecosystem.</title>
        <authorList>
            <person name="Chen Y.-J."/>
            <person name="Leung P.M."/>
            <person name="Bay S.K."/>
            <person name="Hugenholtz P."/>
            <person name="Kessler A.J."/>
            <person name="Shelley G."/>
            <person name="Waite D.W."/>
            <person name="Cook P.L."/>
            <person name="Greening C."/>
        </authorList>
    </citation>
    <scope>NUCLEOTIDE SEQUENCE [LARGE SCALE GENOMIC DNA]</scope>
    <source>
        <strain evidence="3">SS_bin_28</strain>
    </source>
</reference>
<dbReference type="SMART" id="SM00060">
    <property type="entry name" value="FN3"/>
    <property type="match status" value="4"/>
</dbReference>
<feature type="domain" description="Fibronectin type-III" evidence="2">
    <location>
        <begin position="38"/>
        <end position="132"/>
    </location>
</feature>
<dbReference type="InterPro" id="IPR003961">
    <property type="entry name" value="FN3_dom"/>
</dbReference>
<comment type="caution">
    <text evidence="3">The sequence shown here is derived from an EMBL/GenBank/DDBJ whole genome shotgun (WGS) entry which is preliminary data.</text>
</comment>
<feature type="signal peptide" evidence="1">
    <location>
        <begin position="1"/>
        <end position="21"/>
    </location>
</feature>
<organism evidence="3 4">
    <name type="scientific">Eiseniibacteriota bacterium</name>
    <dbReference type="NCBI Taxonomy" id="2212470"/>
    <lineage>
        <taxon>Bacteria</taxon>
        <taxon>Candidatus Eiseniibacteriota</taxon>
    </lineage>
</organism>
<dbReference type="InterPro" id="IPR036116">
    <property type="entry name" value="FN3_sf"/>
</dbReference>
<dbReference type="SUPFAM" id="SSF49265">
    <property type="entry name" value="Fibronectin type III"/>
    <property type="match status" value="3"/>
</dbReference>
<keyword evidence="1" id="KW-0732">Signal</keyword>
<dbReference type="AlphaFoldDB" id="A0A7Y2E9B3"/>
<feature type="domain" description="Fibronectin type-III" evidence="2">
    <location>
        <begin position="425"/>
        <end position="522"/>
    </location>
</feature>
<protein>
    <submittedName>
        <fullName evidence="3">Fibronectin type III domain-containing protein</fullName>
    </submittedName>
</protein>
<dbReference type="Gene3D" id="2.60.40.10">
    <property type="entry name" value="Immunoglobulins"/>
    <property type="match status" value="4"/>
</dbReference>
<evidence type="ECO:0000259" key="2">
    <source>
        <dbReference type="PROSITE" id="PS50853"/>
    </source>
</evidence>
<accession>A0A7Y2E9B3</accession>
<dbReference type="NCBIfam" id="NF041940">
    <property type="entry name" value="choice_anch_X"/>
    <property type="match status" value="1"/>
</dbReference>
<dbReference type="Pfam" id="PF00041">
    <property type="entry name" value="fn3"/>
    <property type="match status" value="1"/>
</dbReference>
<feature type="chain" id="PRO_5031224584" evidence="1">
    <location>
        <begin position="22"/>
        <end position="623"/>
    </location>
</feature>
<proteinExistence type="predicted"/>
<evidence type="ECO:0000256" key="1">
    <source>
        <dbReference type="SAM" id="SignalP"/>
    </source>
</evidence>
<evidence type="ECO:0000313" key="3">
    <source>
        <dbReference type="EMBL" id="NNF06677.1"/>
    </source>
</evidence>
<sequence>MTTERLVCALLVLFVSCSAGADDPTFDNPLDPTNKGSLPAPISIQVEVGDNQVRLSWDMPEDGTSATRYAVFRRNFTATDDDYELLGEPTERTFLDLAARNGTPYAYQIAAAEETGSYGERSEEVTAAPALFSISIASDTQATNAQNASVVLTAPAGTNAYKLSEDPSFPNASFRQFTSTTFYTLSGNDGPKTIYAVFRLADGSSSLPVSDDVILDTRAIINSVSFDGDDVRAPGQTIHFVLDADETTGTASVTVPGLFNSLPLFDDGTNGDAVANDGVYERDVALVAGSFVSGATVTGNFTDLAGNRATGTAADRTLTVQEVPEAVDLLSPILAEPPDRATVTLRWTRSFSSDFDAYRVLRSETAGVSDSDIQVAQTTNQGVLELSDGDVTEGRTYYYRIFTRSRTGLQSGSNEIKVDVPNVRPPAQVTLNNPDGIAETSMALSWTQSNDGDFASYRIYRKGEPAVDDADELVAVVTNRETTLQFDSGLVENTEYFYRLYVEDTAGLSTPSREISVRTRNAAPAGVTMNAGTSVTSSAATISWGRSFVHDFASYRLYRDEGPGVGSASTLVAEIFESDVTSYRDSGLDGGTTYYYRVFVVDDGVFPGEKATGSPNTIQITTN</sequence>
<dbReference type="EMBL" id="JABDJR010000314">
    <property type="protein sequence ID" value="NNF06677.1"/>
    <property type="molecule type" value="Genomic_DNA"/>
</dbReference>
<name>A0A7Y2E9B3_UNCEI</name>
<dbReference type="InterPro" id="IPR013783">
    <property type="entry name" value="Ig-like_fold"/>
</dbReference>
<dbReference type="CDD" id="cd00063">
    <property type="entry name" value="FN3"/>
    <property type="match status" value="2"/>
</dbReference>
<dbReference type="Proteomes" id="UP000547674">
    <property type="component" value="Unassembled WGS sequence"/>
</dbReference>
<feature type="domain" description="Fibronectin type-III" evidence="2">
    <location>
        <begin position="523"/>
        <end position="623"/>
    </location>
</feature>
<dbReference type="PROSITE" id="PS50853">
    <property type="entry name" value="FN3"/>
    <property type="match status" value="3"/>
</dbReference>
<evidence type="ECO:0000313" key="4">
    <source>
        <dbReference type="Proteomes" id="UP000547674"/>
    </source>
</evidence>
<gene>
    <name evidence="3" type="ORF">HKN21_07950</name>
</gene>